<dbReference type="STRING" id="44941.A0A397VNE9"/>
<gene>
    <name evidence="2" type="ORF">C2G38_2173797</name>
</gene>
<feature type="region of interest" description="Disordered" evidence="1">
    <location>
        <begin position="47"/>
        <end position="73"/>
    </location>
</feature>
<organism evidence="2 3">
    <name type="scientific">Gigaspora rosea</name>
    <dbReference type="NCBI Taxonomy" id="44941"/>
    <lineage>
        <taxon>Eukaryota</taxon>
        <taxon>Fungi</taxon>
        <taxon>Fungi incertae sedis</taxon>
        <taxon>Mucoromycota</taxon>
        <taxon>Glomeromycotina</taxon>
        <taxon>Glomeromycetes</taxon>
        <taxon>Diversisporales</taxon>
        <taxon>Gigasporaceae</taxon>
        <taxon>Gigaspora</taxon>
    </lineage>
</organism>
<keyword evidence="3" id="KW-1185">Reference proteome</keyword>
<feature type="compositionally biased region" description="Acidic residues" evidence="1">
    <location>
        <begin position="47"/>
        <end position="60"/>
    </location>
</feature>
<reference evidence="2 3" key="1">
    <citation type="submission" date="2018-06" db="EMBL/GenBank/DDBJ databases">
        <title>Comparative genomics reveals the genomic features of Rhizophagus irregularis, R. cerebriforme, R. diaphanum and Gigaspora rosea, and their symbiotic lifestyle signature.</title>
        <authorList>
            <person name="Morin E."/>
            <person name="San Clemente H."/>
            <person name="Chen E.C.H."/>
            <person name="De La Providencia I."/>
            <person name="Hainaut M."/>
            <person name="Kuo A."/>
            <person name="Kohler A."/>
            <person name="Murat C."/>
            <person name="Tang N."/>
            <person name="Roy S."/>
            <person name="Loubradou J."/>
            <person name="Henrissat B."/>
            <person name="Grigoriev I.V."/>
            <person name="Corradi N."/>
            <person name="Roux C."/>
            <person name="Martin F.M."/>
        </authorList>
    </citation>
    <scope>NUCLEOTIDE SEQUENCE [LARGE SCALE GENOMIC DNA]</scope>
    <source>
        <strain evidence="2 3">DAOM 194757</strain>
    </source>
</reference>
<comment type="caution">
    <text evidence="2">The sequence shown here is derived from an EMBL/GenBank/DDBJ whole genome shotgun (WGS) entry which is preliminary data.</text>
</comment>
<protein>
    <submittedName>
        <fullName evidence="2">Uncharacterized protein</fullName>
    </submittedName>
</protein>
<accession>A0A397VNE9</accession>
<dbReference type="EMBL" id="QKWP01000306">
    <property type="protein sequence ID" value="RIB22499.1"/>
    <property type="molecule type" value="Genomic_DNA"/>
</dbReference>
<evidence type="ECO:0000313" key="3">
    <source>
        <dbReference type="Proteomes" id="UP000266673"/>
    </source>
</evidence>
<evidence type="ECO:0000313" key="2">
    <source>
        <dbReference type="EMBL" id="RIB22499.1"/>
    </source>
</evidence>
<name>A0A397VNE9_9GLOM</name>
<sequence length="156" mass="17925">MADAQETKLKYRRGTCFGYPPAAIAAPIVTNTSFLEIESYDLTIPEDEPNEFDERDEWEFTDNRNNEHNDDDDREYEYNYGIIIKLANGTTIPTKWYTTKVSTIDELLSELYINVKTLTKRRSIESSNYQVTFKPEKATGAASNLSPNESLIAKMF</sequence>
<dbReference type="AlphaFoldDB" id="A0A397VNE9"/>
<dbReference type="OrthoDB" id="2429855at2759"/>
<proteinExistence type="predicted"/>
<evidence type="ECO:0000256" key="1">
    <source>
        <dbReference type="SAM" id="MobiDB-lite"/>
    </source>
</evidence>
<dbReference type="Proteomes" id="UP000266673">
    <property type="component" value="Unassembled WGS sequence"/>
</dbReference>